<organism evidence="2 3">
    <name type="scientific">Hoeflea olei</name>
    <dbReference type="NCBI Taxonomy" id="1480615"/>
    <lineage>
        <taxon>Bacteria</taxon>
        <taxon>Pseudomonadati</taxon>
        <taxon>Pseudomonadota</taxon>
        <taxon>Alphaproteobacteria</taxon>
        <taxon>Hyphomicrobiales</taxon>
        <taxon>Rhizobiaceae</taxon>
        <taxon>Hoeflea</taxon>
    </lineage>
</organism>
<protein>
    <recommendedName>
        <fullName evidence="4">DUF3828 domain-containing protein</fullName>
    </recommendedName>
</protein>
<proteinExistence type="predicted"/>
<feature type="chain" id="PRO_5008656534" description="DUF3828 domain-containing protein" evidence="1">
    <location>
        <begin position="22"/>
        <end position="147"/>
    </location>
</feature>
<comment type="caution">
    <text evidence="2">The sequence shown here is derived from an EMBL/GenBank/DDBJ whole genome shotgun (WGS) entry which is preliminary data.</text>
</comment>
<dbReference type="OrthoDB" id="7174015at2"/>
<dbReference type="Proteomes" id="UP000094795">
    <property type="component" value="Unassembled WGS sequence"/>
</dbReference>
<dbReference type="AlphaFoldDB" id="A0A1C1YUQ6"/>
<evidence type="ECO:0008006" key="4">
    <source>
        <dbReference type="Google" id="ProtNLM"/>
    </source>
</evidence>
<sequence>MRKTFPILTLLASIAAGPAVAGEPAEAVRYFYENIGAEVDVASRDRFTSPALDFLNAADAAWDRDETVCIDFGFAVDAQDFDEDEIATTLKLDETVEGDTARVSARFENFGQPTQVDWTLRKGATGWLVADIAAPDKSWSVSTMECQ</sequence>
<dbReference type="STRING" id="1480615.AWJ14_08280"/>
<keyword evidence="1" id="KW-0732">Signal</keyword>
<name>A0A1C1YUQ6_9HYPH</name>
<dbReference type="EMBL" id="LQZT01000023">
    <property type="protein sequence ID" value="OCW57126.1"/>
    <property type="molecule type" value="Genomic_DNA"/>
</dbReference>
<evidence type="ECO:0000256" key="1">
    <source>
        <dbReference type="SAM" id="SignalP"/>
    </source>
</evidence>
<gene>
    <name evidence="2" type="ORF">AWJ14_08280</name>
</gene>
<evidence type="ECO:0000313" key="3">
    <source>
        <dbReference type="Proteomes" id="UP000094795"/>
    </source>
</evidence>
<dbReference type="RefSeq" id="WP_066180474.1">
    <property type="nucleotide sequence ID" value="NZ_LQZT01000023.1"/>
</dbReference>
<evidence type="ECO:0000313" key="2">
    <source>
        <dbReference type="EMBL" id="OCW57126.1"/>
    </source>
</evidence>
<reference evidence="2 3" key="1">
    <citation type="submission" date="2015-12" db="EMBL/GenBank/DDBJ databases">
        <authorList>
            <person name="Shamseldin A."/>
            <person name="Moawad H."/>
            <person name="Abd El-Rahim W.M."/>
            <person name="Sadowsky M.J."/>
        </authorList>
    </citation>
    <scope>NUCLEOTIDE SEQUENCE [LARGE SCALE GENOMIC DNA]</scope>
    <source>
        <strain evidence="2 3">JC234</strain>
    </source>
</reference>
<accession>A0A1C1YUQ6</accession>
<feature type="signal peptide" evidence="1">
    <location>
        <begin position="1"/>
        <end position="21"/>
    </location>
</feature>
<keyword evidence="3" id="KW-1185">Reference proteome</keyword>